<protein>
    <submittedName>
        <fullName evidence="1">Uncharacterized protein</fullName>
    </submittedName>
</protein>
<sequence>MQISGVEVYVNHPVLHLGATDWVPVSLELGDADAASCDTHVAVRLRAQSGLIRVRVFQDLGDSVRAEPAFTTVFDGQLTLDNGRLAVGDVEGLTRFVHQVGDRGAWDVRVAVDNPGRDARAIDVTISRPAT</sequence>
<gene>
    <name evidence="1" type="ORF">GCM10010121_097090</name>
</gene>
<dbReference type="Proteomes" id="UP000657574">
    <property type="component" value="Unassembled WGS sequence"/>
</dbReference>
<reference evidence="1" key="2">
    <citation type="submission" date="2020-09" db="EMBL/GenBank/DDBJ databases">
        <authorList>
            <person name="Sun Q."/>
            <person name="Ohkuma M."/>
        </authorList>
    </citation>
    <scope>NUCLEOTIDE SEQUENCE</scope>
    <source>
        <strain evidence="1">JCM 3086</strain>
    </source>
</reference>
<evidence type="ECO:0000313" key="2">
    <source>
        <dbReference type="Proteomes" id="UP000657574"/>
    </source>
</evidence>
<dbReference type="AlphaFoldDB" id="A0A917PCM2"/>
<comment type="caution">
    <text evidence="1">The sequence shown here is derived from an EMBL/GenBank/DDBJ whole genome shotgun (WGS) entry which is preliminary data.</text>
</comment>
<reference evidence="1" key="1">
    <citation type="journal article" date="2014" name="Int. J. Syst. Evol. Microbiol.">
        <title>Complete genome sequence of Corynebacterium casei LMG S-19264T (=DSM 44701T), isolated from a smear-ripened cheese.</title>
        <authorList>
            <consortium name="US DOE Joint Genome Institute (JGI-PGF)"/>
            <person name="Walter F."/>
            <person name="Albersmeier A."/>
            <person name="Kalinowski J."/>
            <person name="Ruckert C."/>
        </authorList>
    </citation>
    <scope>NUCLEOTIDE SEQUENCE</scope>
    <source>
        <strain evidence="1">JCM 3086</strain>
    </source>
</reference>
<accession>A0A917PCM2</accession>
<dbReference type="RefSeq" id="WP_189317665.1">
    <property type="nucleotide sequence ID" value="NZ_BMQA01000126.1"/>
</dbReference>
<dbReference type="EMBL" id="BMQA01000126">
    <property type="protein sequence ID" value="GGJ71043.1"/>
    <property type="molecule type" value="Genomic_DNA"/>
</dbReference>
<proteinExistence type="predicted"/>
<name>A0A917PCM2_9ACTN</name>
<evidence type="ECO:0000313" key="1">
    <source>
        <dbReference type="EMBL" id="GGJ71043.1"/>
    </source>
</evidence>
<organism evidence="1 2">
    <name type="scientific">Streptomyces brasiliensis</name>
    <dbReference type="NCBI Taxonomy" id="1954"/>
    <lineage>
        <taxon>Bacteria</taxon>
        <taxon>Bacillati</taxon>
        <taxon>Actinomycetota</taxon>
        <taxon>Actinomycetes</taxon>
        <taxon>Kitasatosporales</taxon>
        <taxon>Streptomycetaceae</taxon>
        <taxon>Streptomyces</taxon>
    </lineage>
</organism>
<keyword evidence="2" id="KW-1185">Reference proteome</keyword>